<comment type="caution">
    <text evidence="3">The sequence shown here is derived from an EMBL/GenBank/DDBJ whole genome shotgun (WGS) entry which is preliminary data.</text>
</comment>
<feature type="compositionally biased region" description="Low complexity" evidence="1">
    <location>
        <begin position="513"/>
        <end position="532"/>
    </location>
</feature>
<feature type="region of interest" description="Disordered" evidence="1">
    <location>
        <begin position="228"/>
        <end position="270"/>
    </location>
</feature>
<dbReference type="InterPro" id="IPR008480">
    <property type="entry name" value="DUF761_pln"/>
</dbReference>
<dbReference type="PANTHER" id="PTHR34059">
    <property type="entry name" value="EXPRESSED PROTEIN"/>
    <property type="match status" value="1"/>
</dbReference>
<feature type="compositionally biased region" description="Polar residues" evidence="1">
    <location>
        <begin position="344"/>
        <end position="356"/>
    </location>
</feature>
<protein>
    <submittedName>
        <fullName evidence="3">Hydroxyproline-rich glycoprotein family protein</fullName>
    </submittedName>
</protein>
<feature type="transmembrane region" description="Helical" evidence="2">
    <location>
        <begin position="64"/>
        <end position="86"/>
    </location>
</feature>
<feature type="compositionally biased region" description="Low complexity" evidence="1">
    <location>
        <begin position="239"/>
        <end position="256"/>
    </location>
</feature>
<keyword evidence="2" id="KW-0812">Transmembrane</keyword>
<evidence type="ECO:0000256" key="1">
    <source>
        <dbReference type="SAM" id="MobiDB-lite"/>
    </source>
</evidence>
<name>A0AAD7PD78_QUISA</name>
<sequence length="777" mass="85528">MADSSPYTKSHFVISEVNSPIQPNPITQGKSYTQILCKSLFFVLFLIVLPLFPSQAPEFVKQSIVSRFWELLHLLFIGIAVSYGLFSRRRNVELDFETHTKIKDTPDYVSKIFPVSSIFEDGYENSYGSDEKRAFRCWNSQYFEGETMSAFCKGSIFIDEQCKPHLSNSKNGLGTSIRYDETNVVQAWNSEYFQSDPVVIVAQPNYTVDEFGEVVGYRSLGLPVRSLKSRARNSDSHESVSGNESGSGSRGSSKSSNKSRDRIFGDLGPSNLEQKFDEAVTSASPIPWRSRSVRMETKQKYDTVTGPSHFRALSVDETQFEVLSSQSFQSSSLSSQTSFFCSSGHPQPNSSENKNLGNVDLRKRKSFNGSSSSGSPSPQPNSSENKNLGDLDFRKRKSFNGSSSSGSPSPPADRTQFESLNSESFRSKTSMSSQSSLYSSIYSLTKSETRNYDEEDLGENKSSHCSSPSGSPSSLASMNEKASLNTFHSRRYSMGSLLPDDMKKKAESDNDLGGKSSYYGSSPSGSPSSLVSVKGKASLDAFHSRRYSIGSCSSLQDNIKGKSESDNELKGLNGSRREDSIAKKESGLGFLEPKPAGLTRAPLKGKSVRTIRPGGLTPETQQAGEIISNQIDGKVGKYQDTTKPSFARNDKMKNGGLDHLMKGTSKPNLDTPCPKPRTTSTKYQKRNMQHLPKRAAGGFKEDPDCEPENFQLTSDKDAMYGCVNDAGSDSNEVDKKAGEFIARFREQIRLQKVASIERSRGQRTRGTILGDNAFPAV</sequence>
<feature type="region of interest" description="Disordered" evidence="1">
    <location>
        <begin position="450"/>
        <end position="480"/>
    </location>
</feature>
<organism evidence="3 4">
    <name type="scientific">Quillaja saponaria</name>
    <name type="common">Soap bark tree</name>
    <dbReference type="NCBI Taxonomy" id="32244"/>
    <lineage>
        <taxon>Eukaryota</taxon>
        <taxon>Viridiplantae</taxon>
        <taxon>Streptophyta</taxon>
        <taxon>Embryophyta</taxon>
        <taxon>Tracheophyta</taxon>
        <taxon>Spermatophyta</taxon>
        <taxon>Magnoliopsida</taxon>
        <taxon>eudicotyledons</taxon>
        <taxon>Gunneridae</taxon>
        <taxon>Pentapetalae</taxon>
        <taxon>rosids</taxon>
        <taxon>fabids</taxon>
        <taxon>Fabales</taxon>
        <taxon>Quillajaceae</taxon>
        <taxon>Quillaja</taxon>
    </lineage>
</organism>
<proteinExistence type="predicted"/>
<evidence type="ECO:0000313" key="3">
    <source>
        <dbReference type="EMBL" id="KAJ7950817.1"/>
    </source>
</evidence>
<dbReference type="AlphaFoldDB" id="A0AAD7PD78"/>
<keyword evidence="2" id="KW-1133">Transmembrane helix</keyword>
<keyword evidence="4" id="KW-1185">Reference proteome</keyword>
<feature type="compositionally biased region" description="Basic and acidic residues" evidence="1">
    <location>
        <begin position="450"/>
        <end position="462"/>
    </location>
</feature>
<feature type="region of interest" description="Disordered" evidence="1">
    <location>
        <begin position="336"/>
        <end position="431"/>
    </location>
</feature>
<feature type="compositionally biased region" description="Basic and acidic residues" evidence="1">
    <location>
        <begin position="559"/>
        <end position="586"/>
    </location>
</feature>
<feature type="region of interest" description="Disordered" evidence="1">
    <location>
        <begin position="553"/>
        <end position="601"/>
    </location>
</feature>
<dbReference type="KEGG" id="qsa:O6P43_026960"/>
<dbReference type="PANTHER" id="PTHR34059:SF6">
    <property type="entry name" value="DUF4408 DOMAIN-CONTAINING PROTEIN"/>
    <property type="match status" value="1"/>
</dbReference>
<dbReference type="Pfam" id="PF05553">
    <property type="entry name" value="DUF761"/>
    <property type="match status" value="1"/>
</dbReference>
<feature type="transmembrane region" description="Helical" evidence="2">
    <location>
        <begin position="32"/>
        <end position="52"/>
    </location>
</feature>
<accession>A0AAD7PD78</accession>
<keyword evidence="2" id="KW-0472">Membrane</keyword>
<feature type="region of interest" description="Disordered" evidence="1">
    <location>
        <begin position="498"/>
        <end position="532"/>
    </location>
</feature>
<dbReference type="EMBL" id="JARAOO010000011">
    <property type="protein sequence ID" value="KAJ7950817.1"/>
    <property type="molecule type" value="Genomic_DNA"/>
</dbReference>
<feature type="region of interest" description="Disordered" evidence="1">
    <location>
        <begin position="636"/>
        <end position="685"/>
    </location>
</feature>
<gene>
    <name evidence="3" type="ORF">O6P43_026960</name>
</gene>
<reference evidence="3" key="1">
    <citation type="journal article" date="2023" name="Science">
        <title>Elucidation of the pathway for biosynthesis of saponin adjuvants from the soapbark tree.</title>
        <authorList>
            <person name="Reed J."/>
            <person name="Orme A."/>
            <person name="El-Demerdash A."/>
            <person name="Owen C."/>
            <person name="Martin L.B.B."/>
            <person name="Misra R.C."/>
            <person name="Kikuchi S."/>
            <person name="Rejzek M."/>
            <person name="Martin A.C."/>
            <person name="Harkess A."/>
            <person name="Leebens-Mack J."/>
            <person name="Louveau T."/>
            <person name="Stephenson M.J."/>
            <person name="Osbourn A."/>
        </authorList>
    </citation>
    <scope>NUCLEOTIDE SEQUENCE</scope>
    <source>
        <strain evidence="3">S10</strain>
    </source>
</reference>
<evidence type="ECO:0000256" key="2">
    <source>
        <dbReference type="SAM" id="Phobius"/>
    </source>
</evidence>
<evidence type="ECO:0000313" key="4">
    <source>
        <dbReference type="Proteomes" id="UP001163823"/>
    </source>
</evidence>
<feature type="compositionally biased region" description="Low complexity" evidence="1">
    <location>
        <begin position="463"/>
        <end position="477"/>
    </location>
</feature>
<dbReference type="Proteomes" id="UP001163823">
    <property type="component" value="Chromosome 11"/>
</dbReference>
<feature type="compositionally biased region" description="Low complexity" evidence="1">
    <location>
        <begin position="367"/>
        <end position="383"/>
    </location>
</feature>